<dbReference type="AlphaFoldDB" id="A0A415E3X2"/>
<protein>
    <recommendedName>
        <fullName evidence="4">Stage III sporulation protein AF</fullName>
    </recommendedName>
</protein>
<dbReference type="Proteomes" id="UP000284841">
    <property type="component" value="Unassembled WGS sequence"/>
</dbReference>
<dbReference type="RefSeq" id="WP_082907617.1">
    <property type="nucleotide sequence ID" value="NZ_AP025567.1"/>
</dbReference>
<dbReference type="GeneID" id="97114058"/>
<dbReference type="InterPro" id="IPR014245">
    <property type="entry name" value="Spore_III_AF"/>
</dbReference>
<accession>A0A415E3X2</accession>
<evidence type="ECO:0000313" key="2">
    <source>
        <dbReference type="EMBL" id="RHJ88235.1"/>
    </source>
</evidence>
<proteinExistence type="predicted"/>
<reference evidence="2 3" key="1">
    <citation type="submission" date="2018-08" db="EMBL/GenBank/DDBJ databases">
        <title>A genome reference for cultivated species of the human gut microbiota.</title>
        <authorList>
            <person name="Zou Y."/>
            <person name="Xue W."/>
            <person name="Luo G."/>
        </authorList>
    </citation>
    <scope>NUCLEOTIDE SEQUENCE [LARGE SCALE GENOMIC DNA]</scope>
    <source>
        <strain evidence="2 3">AM07-24</strain>
    </source>
</reference>
<evidence type="ECO:0000256" key="1">
    <source>
        <dbReference type="SAM" id="Phobius"/>
    </source>
</evidence>
<comment type="caution">
    <text evidence="2">The sequence shown here is derived from an EMBL/GenBank/DDBJ whole genome shotgun (WGS) entry which is preliminary data.</text>
</comment>
<dbReference type="Pfam" id="PF09581">
    <property type="entry name" value="Spore_III_AF"/>
    <property type="match status" value="1"/>
</dbReference>
<evidence type="ECO:0008006" key="4">
    <source>
        <dbReference type="Google" id="ProtNLM"/>
    </source>
</evidence>
<feature type="transmembrane region" description="Helical" evidence="1">
    <location>
        <begin position="6"/>
        <end position="24"/>
    </location>
</feature>
<keyword evidence="3" id="KW-1185">Reference proteome</keyword>
<dbReference type="STRING" id="1776384.GCA_900086585_03820"/>
<name>A0A415E3X2_9FIRM</name>
<keyword evidence="1" id="KW-0472">Membrane</keyword>
<organism evidence="2 3">
    <name type="scientific">Emergencia timonensis</name>
    <dbReference type="NCBI Taxonomy" id="1776384"/>
    <lineage>
        <taxon>Bacteria</taxon>
        <taxon>Bacillati</taxon>
        <taxon>Bacillota</taxon>
        <taxon>Clostridia</taxon>
        <taxon>Peptostreptococcales</taxon>
        <taxon>Anaerovoracaceae</taxon>
        <taxon>Emergencia</taxon>
    </lineage>
</organism>
<keyword evidence="1" id="KW-0812">Transmembrane</keyword>
<evidence type="ECO:0000313" key="3">
    <source>
        <dbReference type="Proteomes" id="UP000284841"/>
    </source>
</evidence>
<feature type="transmembrane region" description="Helical" evidence="1">
    <location>
        <begin position="36"/>
        <end position="53"/>
    </location>
</feature>
<sequence>MAIVTAWVKDIFIIILSITFMEILIPESAMAKYVKFIFSIIILATILSPISYFCNK</sequence>
<keyword evidence="1" id="KW-1133">Transmembrane helix</keyword>
<dbReference type="EMBL" id="QRMS01000002">
    <property type="protein sequence ID" value="RHJ88235.1"/>
    <property type="molecule type" value="Genomic_DNA"/>
</dbReference>
<dbReference type="OrthoDB" id="2375554at2"/>
<gene>
    <name evidence="2" type="ORF">DW099_07415</name>
</gene>